<evidence type="ECO:0000313" key="3">
    <source>
        <dbReference type="Proteomes" id="UP001498771"/>
    </source>
</evidence>
<feature type="region of interest" description="Disordered" evidence="1">
    <location>
        <begin position="306"/>
        <end position="376"/>
    </location>
</feature>
<dbReference type="EMBL" id="JBBJBU010000004">
    <property type="protein sequence ID" value="KAK7205962.1"/>
    <property type="molecule type" value="Genomic_DNA"/>
</dbReference>
<keyword evidence="3" id="KW-1185">Reference proteome</keyword>
<dbReference type="Proteomes" id="UP001498771">
    <property type="component" value="Unassembled WGS sequence"/>
</dbReference>
<protein>
    <recommendedName>
        <fullName evidence="4">F-box domain-containing protein</fullName>
    </recommendedName>
</protein>
<dbReference type="GeneID" id="90037976"/>
<evidence type="ECO:0000313" key="2">
    <source>
        <dbReference type="EMBL" id="KAK7205962.1"/>
    </source>
</evidence>
<comment type="caution">
    <text evidence="2">The sequence shown here is derived from an EMBL/GenBank/DDBJ whole genome shotgun (WGS) entry which is preliminary data.</text>
</comment>
<gene>
    <name evidence="2" type="ORF">BZA70DRAFT_277531</name>
</gene>
<feature type="compositionally biased region" description="Basic and acidic residues" evidence="1">
    <location>
        <begin position="309"/>
        <end position="329"/>
    </location>
</feature>
<reference evidence="2 3" key="1">
    <citation type="submission" date="2024-03" db="EMBL/GenBank/DDBJ databases">
        <title>Genome-scale model development and genomic sequencing of the oleaginous clade Lipomyces.</title>
        <authorList>
            <consortium name="Lawrence Berkeley National Laboratory"/>
            <person name="Czajka J.J."/>
            <person name="Han Y."/>
            <person name="Kim J."/>
            <person name="Mondo S.J."/>
            <person name="Hofstad B.A."/>
            <person name="Robles A."/>
            <person name="Haridas S."/>
            <person name="Riley R."/>
            <person name="LaButti K."/>
            <person name="Pangilinan J."/>
            <person name="Andreopoulos W."/>
            <person name="Lipzen A."/>
            <person name="Yan J."/>
            <person name="Wang M."/>
            <person name="Ng V."/>
            <person name="Grigoriev I.V."/>
            <person name="Spatafora J.W."/>
            <person name="Magnuson J.K."/>
            <person name="Baker S.E."/>
            <person name="Pomraning K.R."/>
        </authorList>
    </citation>
    <scope>NUCLEOTIDE SEQUENCE [LARGE SCALE GENOMIC DNA]</scope>
    <source>
        <strain evidence="2 3">Phaff 52-87</strain>
    </source>
</reference>
<evidence type="ECO:0000256" key="1">
    <source>
        <dbReference type="SAM" id="MobiDB-lite"/>
    </source>
</evidence>
<feature type="compositionally biased region" description="Basic and acidic residues" evidence="1">
    <location>
        <begin position="360"/>
        <end position="371"/>
    </location>
</feature>
<proteinExistence type="predicted"/>
<name>A0ABR1F834_9ASCO</name>
<evidence type="ECO:0008006" key="4">
    <source>
        <dbReference type="Google" id="ProtNLM"/>
    </source>
</evidence>
<sequence length="514" mass="58018">MVLLDALPDELLEHIVGLLAPPFSTAASVPMRRDMLSLSRQEKEPVRSRITARPVFDLKGSRILKAQQVVSPQSAGCYSDLANLACVSHRFHALVTPLLYQNITLRVCEVNQALNSLLIAARGPSGAFVRSVSIRDPDPAVHPRIINPKYRNKLIFAFSNFLMNFFEALSIHPTLTSFHWNVFDTLIFSPLFMDSLPPGIQEFTLDQGRVIPLTKFELVKKFVYRAHMLSFTSNCLYERRISKFLSLNFASLQFLQLQNVNLAVCFEFRSPNSAMKQLQNLGTRNYSETTVHEISHLIENAIQDGLKSQSEEKDKDRLDASVHSSRSESPRSQNAESSDSDSVDESVKSQSLSHTLDSPQEERQEKEKEQDINISEFTNTSADRRLSLPDALPIIFPSLENAYFTDFFTSSSVASFSCEWLTLLLAAHVNNKNLCIKYASRLVNKDAIFAREWGLVQPVPHLVGLNGQPLTDEETFRRAGYAVGTKSGQWNGWNWEYSTIKGWSFSTISNEDKQ</sequence>
<organism evidence="2 3">
    <name type="scientific">Myxozyma melibiosi</name>
    <dbReference type="NCBI Taxonomy" id="54550"/>
    <lineage>
        <taxon>Eukaryota</taxon>
        <taxon>Fungi</taxon>
        <taxon>Dikarya</taxon>
        <taxon>Ascomycota</taxon>
        <taxon>Saccharomycotina</taxon>
        <taxon>Lipomycetes</taxon>
        <taxon>Lipomycetales</taxon>
        <taxon>Lipomycetaceae</taxon>
        <taxon>Myxozyma</taxon>
    </lineage>
</organism>
<accession>A0ABR1F834</accession>
<dbReference type="RefSeq" id="XP_064768995.1">
    <property type="nucleotide sequence ID" value="XM_064912464.1"/>
</dbReference>